<feature type="non-terminal residue" evidence="6">
    <location>
        <position position="1"/>
    </location>
</feature>
<keyword evidence="7" id="KW-1185">Reference proteome</keyword>
<accession>A0ABR3EIS5</accession>
<comment type="caution">
    <text evidence="6">The sequence shown here is derived from an EMBL/GenBank/DDBJ whole genome shotgun (WGS) entry which is preliminary data.</text>
</comment>
<dbReference type="Proteomes" id="UP001465976">
    <property type="component" value="Unassembled WGS sequence"/>
</dbReference>
<dbReference type="InterPro" id="IPR007568">
    <property type="entry name" value="RTA1"/>
</dbReference>
<keyword evidence="6" id="KW-0261">Viral envelope protein</keyword>
<keyword evidence="4 5" id="KW-0472">Membrane</keyword>
<protein>
    <submittedName>
        <fullName evidence="6">Envelope glycoprotein</fullName>
    </submittedName>
</protein>
<reference evidence="6 7" key="1">
    <citation type="submission" date="2024-02" db="EMBL/GenBank/DDBJ databases">
        <title>A draft genome for the cacao thread blight pathogen Marasmius crinis-equi.</title>
        <authorList>
            <person name="Cohen S.P."/>
            <person name="Baruah I.K."/>
            <person name="Amoako-Attah I."/>
            <person name="Bukari Y."/>
            <person name="Meinhardt L.W."/>
            <person name="Bailey B.A."/>
        </authorList>
    </citation>
    <scope>NUCLEOTIDE SEQUENCE [LARGE SCALE GENOMIC DNA]</scope>
    <source>
        <strain evidence="6 7">GH-76</strain>
    </source>
</reference>
<evidence type="ECO:0000313" key="7">
    <source>
        <dbReference type="Proteomes" id="UP001465976"/>
    </source>
</evidence>
<evidence type="ECO:0000256" key="2">
    <source>
        <dbReference type="ARBA" id="ARBA00022692"/>
    </source>
</evidence>
<evidence type="ECO:0000256" key="1">
    <source>
        <dbReference type="ARBA" id="ARBA00004141"/>
    </source>
</evidence>
<sequence length="101" mass="11517">SPTAAARAHEKQAAVSWKKMLWALYAASLLIMIRSVFRLVEYTQGNDGYLLRNEVWLYIFDAVLMSIAIIIFNYYHPSKAISDKGERYEMGGGPLYHQTSV</sequence>
<evidence type="ECO:0000256" key="3">
    <source>
        <dbReference type="ARBA" id="ARBA00022989"/>
    </source>
</evidence>
<dbReference type="PANTHER" id="PTHR31465:SF35">
    <property type="entry name" value="RTA1 DOMAIN PROTEIN-RELATED"/>
    <property type="match status" value="1"/>
</dbReference>
<evidence type="ECO:0000313" key="6">
    <source>
        <dbReference type="EMBL" id="KAL0562782.1"/>
    </source>
</evidence>
<gene>
    <name evidence="6" type="primary">RTA3_6</name>
    <name evidence="6" type="ORF">V5O48_019297</name>
</gene>
<keyword evidence="6" id="KW-0946">Virion</keyword>
<name>A0ABR3EIS5_9AGAR</name>
<evidence type="ECO:0000256" key="5">
    <source>
        <dbReference type="SAM" id="Phobius"/>
    </source>
</evidence>
<comment type="subcellular location">
    <subcellularLocation>
        <location evidence="1">Membrane</location>
        <topology evidence="1">Multi-pass membrane protein</topology>
    </subcellularLocation>
</comment>
<dbReference type="Pfam" id="PF04479">
    <property type="entry name" value="RTA1"/>
    <property type="match status" value="1"/>
</dbReference>
<feature type="transmembrane region" description="Helical" evidence="5">
    <location>
        <begin position="21"/>
        <end position="40"/>
    </location>
</feature>
<dbReference type="PANTHER" id="PTHR31465">
    <property type="entry name" value="PROTEIN RTA1-RELATED"/>
    <property type="match status" value="1"/>
</dbReference>
<proteinExistence type="predicted"/>
<dbReference type="EMBL" id="JBAHYK010004523">
    <property type="protein sequence ID" value="KAL0562782.1"/>
    <property type="molecule type" value="Genomic_DNA"/>
</dbReference>
<evidence type="ECO:0000256" key="4">
    <source>
        <dbReference type="ARBA" id="ARBA00023136"/>
    </source>
</evidence>
<keyword evidence="2 5" id="KW-0812">Transmembrane</keyword>
<keyword evidence="3 5" id="KW-1133">Transmembrane helix</keyword>
<organism evidence="6 7">
    <name type="scientific">Marasmius crinis-equi</name>
    <dbReference type="NCBI Taxonomy" id="585013"/>
    <lineage>
        <taxon>Eukaryota</taxon>
        <taxon>Fungi</taxon>
        <taxon>Dikarya</taxon>
        <taxon>Basidiomycota</taxon>
        <taxon>Agaricomycotina</taxon>
        <taxon>Agaricomycetes</taxon>
        <taxon>Agaricomycetidae</taxon>
        <taxon>Agaricales</taxon>
        <taxon>Marasmiineae</taxon>
        <taxon>Marasmiaceae</taxon>
        <taxon>Marasmius</taxon>
    </lineage>
</organism>
<feature type="transmembrane region" description="Helical" evidence="5">
    <location>
        <begin position="55"/>
        <end position="75"/>
    </location>
</feature>